<evidence type="ECO:0000313" key="7">
    <source>
        <dbReference type="Proteomes" id="UP000638043"/>
    </source>
</evidence>
<dbReference type="InterPro" id="IPR050490">
    <property type="entry name" value="Bact_solute-bd_prot1"/>
</dbReference>
<dbReference type="CDD" id="cd13580">
    <property type="entry name" value="PBP2_AlgQ_like_1"/>
    <property type="match status" value="1"/>
</dbReference>
<evidence type="ECO:0000256" key="3">
    <source>
        <dbReference type="ARBA" id="ARBA00023136"/>
    </source>
</evidence>
<keyword evidence="2" id="KW-0732">Signal</keyword>
<protein>
    <submittedName>
        <fullName evidence="6">Sugar ABC transporter substrate-binding protein</fullName>
    </submittedName>
</protein>
<dbReference type="RefSeq" id="WP_188700758.1">
    <property type="nucleotide sequence ID" value="NZ_BMMQ01000003.1"/>
</dbReference>
<evidence type="ECO:0000313" key="6">
    <source>
        <dbReference type="EMBL" id="GGO63149.1"/>
    </source>
</evidence>
<gene>
    <name evidence="6" type="ORF">GCM10010910_15000</name>
</gene>
<dbReference type="PANTHER" id="PTHR43649:SF33">
    <property type="entry name" value="POLYGALACTURONAN_RHAMNOGALACTURONAN-BINDING PROTEIN YTCQ"/>
    <property type="match status" value="1"/>
</dbReference>
<evidence type="ECO:0000256" key="5">
    <source>
        <dbReference type="ARBA" id="ARBA00023288"/>
    </source>
</evidence>
<dbReference type="SUPFAM" id="SSF53850">
    <property type="entry name" value="Periplasmic binding protein-like II"/>
    <property type="match status" value="1"/>
</dbReference>
<proteinExistence type="predicted"/>
<keyword evidence="3" id="KW-0472">Membrane</keyword>
<keyword evidence="1" id="KW-1003">Cell membrane</keyword>
<dbReference type="PROSITE" id="PS51257">
    <property type="entry name" value="PROKAR_LIPOPROTEIN"/>
    <property type="match status" value="1"/>
</dbReference>
<sequence>MKINRRIGISVASVTIAGLALTGCGAGGGGESAADSKEISWMTVVHTPSTPEANGPIETAIEEATGYQIDFTWVPAASSGEKLTSAIASSTLADVVTLNSITSSPIRKALSDGQFWEISDYIDDYPNLAKIDEQTRTDASIDGKLYGVPMQKIKARYGVLVRQDWLDNLGLEVPHTIEELSEVALAFTNEDPDGNGKNDTTGFVDRQESFGVGLRSLSGYFGAGSVFELNENDEMVASFTTDAFKEAMEWYRGLYNEGAVNQEFVTLQKQNQYDAIAQNKGGIVVTGIWEARNFQALAESADPNTPMDWALINDITYDDVPRRILTDTAGGVGGWYAMPKSEVKDEDELRTILDFLDKMSSEEVFGIMTNGVEGEHFEYDADGAVTILDQGLWDREVQPFLSSRMSDDLVIYPSNVKYVNQSDEMMAEQEQYVVTNPAQSLSSETFDARWNEVNTAIGDAYTKYMVGQYEMEDYEAAVEKERAGDLGKIEAEFTAAYAEVNG</sequence>
<evidence type="ECO:0000256" key="4">
    <source>
        <dbReference type="ARBA" id="ARBA00023139"/>
    </source>
</evidence>
<evidence type="ECO:0000256" key="2">
    <source>
        <dbReference type="ARBA" id="ARBA00022729"/>
    </source>
</evidence>
<keyword evidence="4" id="KW-0564">Palmitate</keyword>
<reference evidence="7" key="1">
    <citation type="journal article" date="2019" name="Int. J. Syst. Evol. Microbiol.">
        <title>The Global Catalogue of Microorganisms (GCM) 10K type strain sequencing project: providing services to taxonomists for standard genome sequencing and annotation.</title>
        <authorList>
            <consortium name="The Broad Institute Genomics Platform"/>
            <consortium name="The Broad Institute Genome Sequencing Center for Infectious Disease"/>
            <person name="Wu L."/>
            <person name="Ma J."/>
        </authorList>
    </citation>
    <scope>NUCLEOTIDE SEQUENCE [LARGE SCALE GENOMIC DNA]</scope>
    <source>
        <strain evidence="7">CGMCC 4.7181</strain>
    </source>
</reference>
<dbReference type="Pfam" id="PF01547">
    <property type="entry name" value="SBP_bac_1"/>
    <property type="match status" value="1"/>
</dbReference>
<accession>A0ABQ2N2A6</accession>
<organism evidence="6 7">
    <name type="scientific">Microbacterium nanhaiense</name>
    <dbReference type="NCBI Taxonomy" id="1301026"/>
    <lineage>
        <taxon>Bacteria</taxon>
        <taxon>Bacillati</taxon>
        <taxon>Actinomycetota</taxon>
        <taxon>Actinomycetes</taxon>
        <taxon>Micrococcales</taxon>
        <taxon>Microbacteriaceae</taxon>
        <taxon>Microbacterium</taxon>
    </lineage>
</organism>
<dbReference type="EMBL" id="BMMQ01000003">
    <property type="protein sequence ID" value="GGO63149.1"/>
    <property type="molecule type" value="Genomic_DNA"/>
</dbReference>
<keyword evidence="5" id="KW-0449">Lipoprotein</keyword>
<comment type="caution">
    <text evidence="6">The sequence shown here is derived from an EMBL/GenBank/DDBJ whole genome shotgun (WGS) entry which is preliminary data.</text>
</comment>
<name>A0ABQ2N2A6_9MICO</name>
<dbReference type="Proteomes" id="UP000638043">
    <property type="component" value="Unassembled WGS sequence"/>
</dbReference>
<dbReference type="Gene3D" id="3.40.190.10">
    <property type="entry name" value="Periplasmic binding protein-like II"/>
    <property type="match status" value="2"/>
</dbReference>
<keyword evidence="7" id="KW-1185">Reference proteome</keyword>
<dbReference type="PANTHER" id="PTHR43649">
    <property type="entry name" value="ARABINOSE-BINDING PROTEIN-RELATED"/>
    <property type="match status" value="1"/>
</dbReference>
<evidence type="ECO:0000256" key="1">
    <source>
        <dbReference type="ARBA" id="ARBA00022475"/>
    </source>
</evidence>
<dbReference type="InterPro" id="IPR006059">
    <property type="entry name" value="SBP"/>
</dbReference>